<sequence length="56" mass="6219">MLPPAHQFFETLPQKQCAKCGTVMEEQSECYTHVCVECSGGTVYPFGFKLVPVPPK</sequence>
<dbReference type="InterPro" id="IPR025432">
    <property type="entry name" value="YhfH-like"/>
</dbReference>
<dbReference type="Pfam" id="PF14149">
    <property type="entry name" value="YhfH"/>
    <property type="match status" value="1"/>
</dbReference>
<name>A0A2V5KCY5_9BACL</name>
<dbReference type="OrthoDB" id="1122256at2"/>
<evidence type="ECO:0000313" key="1">
    <source>
        <dbReference type="EMBL" id="PYI55843.1"/>
    </source>
</evidence>
<dbReference type="AlphaFoldDB" id="A0A2V5KCY5"/>
<dbReference type="Proteomes" id="UP000247476">
    <property type="component" value="Unassembled WGS sequence"/>
</dbReference>
<reference evidence="1 2" key="1">
    <citation type="submission" date="2018-05" db="EMBL/GenBank/DDBJ databases">
        <title>Paenibacillus flagellatus sp. nov., isolated from selenium mineral soil.</title>
        <authorList>
            <person name="Dai X."/>
        </authorList>
    </citation>
    <scope>NUCLEOTIDE SEQUENCE [LARGE SCALE GENOMIC DNA]</scope>
    <source>
        <strain evidence="1 2">DXL2</strain>
    </source>
</reference>
<keyword evidence="2" id="KW-1185">Reference proteome</keyword>
<accession>A0A2V5KCY5</accession>
<proteinExistence type="predicted"/>
<protein>
    <submittedName>
        <fullName evidence="1">YhfH family protein</fullName>
    </submittedName>
</protein>
<evidence type="ECO:0000313" key="2">
    <source>
        <dbReference type="Proteomes" id="UP000247476"/>
    </source>
</evidence>
<organism evidence="1 2">
    <name type="scientific">Paenibacillus flagellatus</name>
    <dbReference type="NCBI Taxonomy" id="2211139"/>
    <lineage>
        <taxon>Bacteria</taxon>
        <taxon>Bacillati</taxon>
        <taxon>Bacillota</taxon>
        <taxon>Bacilli</taxon>
        <taxon>Bacillales</taxon>
        <taxon>Paenibacillaceae</taxon>
        <taxon>Paenibacillus</taxon>
    </lineage>
</organism>
<dbReference type="EMBL" id="QJVJ01000003">
    <property type="protein sequence ID" value="PYI55843.1"/>
    <property type="molecule type" value="Genomic_DNA"/>
</dbReference>
<gene>
    <name evidence="1" type="ORF">DLM86_09005</name>
</gene>
<comment type="caution">
    <text evidence="1">The sequence shown here is derived from an EMBL/GenBank/DDBJ whole genome shotgun (WGS) entry which is preliminary data.</text>
</comment>
<dbReference type="RefSeq" id="WP_110839643.1">
    <property type="nucleotide sequence ID" value="NZ_QJVJ01000003.1"/>
</dbReference>